<dbReference type="SUPFAM" id="SSF52540">
    <property type="entry name" value="P-loop containing nucleoside triphosphate hydrolases"/>
    <property type="match status" value="1"/>
</dbReference>
<organism evidence="8 9">
    <name type="scientific">Geomonas paludis</name>
    <dbReference type="NCBI Taxonomy" id="2740185"/>
    <lineage>
        <taxon>Bacteria</taxon>
        <taxon>Pseudomonadati</taxon>
        <taxon>Thermodesulfobacteriota</taxon>
        <taxon>Desulfuromonadia</taxon>
        <taxon>Geobacterales</taxon>
        <taxon>Geobacteraceae</taxon>
        <taxon>Geomonas</taxon>
    </lineage>
</organism>
<keyword evidence="3 6" id="KW-0812">Transmembrane</keyword>
<dbReference type="Gene3D" id="3.40.50.300">
    <property type="entry name" value="P-loop containing nucleotide triphosphate hydrolases"/>
    <property type="match status" value="2"/>
</dbReference>
<gene>
    <name evidence="8" type="ORF">GMPD_10820</name>
</gene>
<feature type="domain" description="Type IV secretion system coupling protein TraD DNA-binding" evidence="7">
    <location>
        <begin position="164"/>
        <end position="541"/>
    </location>
</feature>
<dbReference type="InterPro" id="IPR019476">
    <property type="entry name" value="T4SS_TraD_DNA-bd"/>
</dbReference>
<dbReference type="GO" id="GO:0005886">
    <property type="term" value="C:plasma membrane"/>
    <property type="evidence" value="ECO:0007669"/>
    <property type="project" value="UniProtKB-SubCell"/>
</dbReference>
<dbReference type="EMBL" id="BLXY01000001">
    <property type="protein sequence ID" value="GFO63163.1"/>
    <property type="molecule type" value="Genomic_DNA"/>
</dbReference>
<dbReference type="PANTHER" id="PTHR37937:SF1">
    <property type="entry name" value="CONJUGATIVE TRANSFER: DNA TRANSPORT"/>
    <property type="match status" value="1"/>
</dbReference>
<comment type="caution">
    <text evidence="8">The sequence shown here is derived from an EMBL/GenBank/DDBJ whole genome shotgun (WGS) entry which is preliminary data.</text>
</comment>
<evidence type="ECO:0000256" key="1">
    <source>
        <dbReference type="ARBA" id="ARBA00004651"/>
    </source>
</evidence>
<evidence type="ECO:0000313" key="9">
    <source>
        <dbReference type="Proteomes" id="UP000568888"/>
    </source>
</evidence>
<evidence type="ECO:0000256" key="5">
    <source>
        <dbReference type="ARBA" id="ARBA00023136"/>
    </source>
</evidence>
<proteinExistence type="predicted"/>
<dbReference type="PANTHER" id="PTHR37937">
    <property type="entry name" value="CONJUGATIVE TRANSFER: DNA TRANSPORT"/>
    <property type="match status" value="1"/>
</dbReference>
<dbReference type="RefSeq" id="WP_183345868.1">
    <property type="nucleotide sequence ID" value="NZ_BLXY01000001.1"/>
</dbReference>
<accession>A0A6V8MUB1</accession>
<evidence type="ECO:0000256" key="2">
    <source>
        <dbReference type="ARBA" id="ARBA00022475"/>
    </source>
</evidence>
<evidence type="ECO:0000256" key="6">
    <source>
        <dbReference type="SAM" id="Phobius"/>
    </source>
</evidence>
<feature type="transmembrane region" description="Helical" evidence="6">
    <location>
        <begin position="110"/>
        <end position="128"/>
    </location>
</feature>
<name>A0A6V8MUB1_9BACT</name>
<evidence type="ECO:0000256" key="3">
    <source>
        <dbReference type="ARBA" id="ARBA00022692"/>
    </source>
</evidence>
<sequence length="610" mass="68031">MSFGTSNNSGYQGIGMWAADLKLKVRIWTRISAFAFVLYICTFGFLVYKIIPAYYFEVSWKLEVAKLFKGSPLQPTFTIRGGRYPASYLRAQPVAYRIEEIVVKQSKGCGLLAALVFPLTYGLAFYLLRAKKAKLEKGEHIRGMRLIPEKELAKKAAKQEGRLPFGSVYLPVRYEAEHVMIAGKTQVGKTVALMQQLEEIREAGLPAVIYDFKGEYVQKFYTPGIDYIANPLDERGLKWNIFDDIDTIPDISAVTGSLIPPGAGEEHFWCKAAQDVLRGVIAGLYQRGDRTNEDLWRALSSHTRDVAEICDSIEQGAAGLKYIEDVSGKQAAIVGAVLMSYVSWLEFACNGCGFTIKDWINNDRGSFIFITGRPEVENTLRPYLSLFIDLLGKRLLSSPDDPDRRVYFLLDEFGNLQRLPTITRLLTAGGSKGASMILGFQDFAAIAKTYGNNDAATIMNSCGTSLVLKLADEATAKIFSGRFGETQDWEITETRSIGQGKSRDSVSYSRVKRTDRLILPSEIQGLPKLAGYLLIPEHEPAKIELQIRAANRLPVRNRDFILRSGLSLDTIRVRERQLAQVRKLMEKGALEPAQGYVPGTTGGLDHDYDF</sequence>
<protein>
    <submittedName>
        <fullName evidence="8">Conjugative transfer protein TraD</fullName>
    </submittedName>
</protein>
<dbReference type="AlphaFoldDB" id="A0A6V8MUB1"/>
<keyword evidence="2" id="KW-1003">Cell membrane</keyword>
<dbReference type="Proteomes" id="UP000568888">
    <property type="component" value="Unassembled WGS sequence"/>
</dbReference>
<dbReference type="InterPro" id="IPR051539">
    <property type="entry name" value="T4SS-coupling_protein"/>
</dbReference>
<feature type="transmembrane region" description="Helical" evidence="6">
    <location>
        <begin position="31"/>
        <end position="51"/>
    </location>
</feature>
<reference evidence="9" key="1">
    <citation type="submission" date="2020-06" db="EMBL/GenBank/DDBJ databases">
        <title>Draft genomic sequecing of Geomonas sp. Red736.</title>
        <authorList>
            <person name="Itoh H."/>
            <person name="Xu Z.X."/>
            <person name="Ushijima N."/>
            <person name="Masuda Y."/>
            <person name="Shiratori Y."/>
            <person name="Senoo K."/>
        </authorList>
    </citation>
    <scope>NUCLEOTIDE SEQUENCE [LARGE SCALE GENOMIC DNA]</scope>
    <source>
        <strain evidence="9">Red736</strain>
    </source>
</reference>
<evidence type="ECO:0000259" key="7">
    <source>
        <dbReference type="Pfam" id="PF10412"/>
    </source>
</evidence>
<comment type="subcellular location">
    <subcellularLocation>
        <location evidence="1">Cell membrane</location>
        <topology evidence="1">Multi-pass membrane protein</topology>
    </subcellularLocation>
</comment>
<evidence type="ECO:0000313" key="8">
    <source>
        <dbReference type="EMBL" id="GFO63163.1"/>
    </source>
</evidence>
<evidence type="ECO:0000256" key="4">
    <source>
        <dbReference type="ARBA" id="ARBA00022989"/>
    </source>
</evidence>
<dbReference type="Pfam" id="PF10412">
    <property type="entry name" value="TrwB_AAD_bind"/>
    <property type="match status" value="1"/>
</dbReference>
<dbReference type="CDD" id="cd01127">
    <property type="entry name" value="TrwB_TraG_TraD_VirD4"/>
    <property type="match status" value="1"/>
</dbReference>
<dbReference type="InterPro" id="IPR027417">
    <property type="entry name" value="P-loop_NTPase"/>
</dbReference>
<keyword evidence="5 6" id="KW-0472">Membrane</keyword>
<keyword evidence="4 6" id="KW-1133">Transmembrane helix</keyword>